<reference evidence="1" key="2">
    <citation type="submission" date="2023-05" db="EMBL/GenBank/DDBJ databases">
        <authorList>
            <consortium name="Lawrence Berkeley National Laboratory"/>
            <person name="Steindorff A."/>
            <person name="Hensen N."/>
            <person name="Bonometti L."/>
            <person name="Westerberg I."/>
            <person name="Brannstrom I.O."/>
            <person name="Guillou S."/>
            <person name="Cros-Aarteil S."/>
            <person name="Calhoun S."/>
            <person name="Haridas S."/>
            <person name="Kuo A."/>
            <person name="Mondo S."/>
            <person name="Pangilinan J."/>
            <person name="Riley R."/>
            <person name="Labutti K."/>
            <person name="Andreopoulos B."/>
            <person name="Lipzen A."/>
            <person name="Chen C."/>
            <person name="Yanf M."/>
            <person name="Daum C."/>
            <person name="Ng V."/>
            <person name="Clum A."/>
            <person name="Ohm R."/>
            <person name="Martin F."/>
            <person name="Silar P."/>
            <person name="Natvig D."/>
            <person name="Lalanne C."/>
            <person name="Gautier V."/>
            <person name="Ament-Velasquez S.L."/>
            <person name="Kruys A."/>
            <person name="Hutchinson M.I."/>
            <person name="Powell A.J."/>
            <person name="Barry K."/>
            <person name="Miller A.N."/>
            <person name="Grigoriev I.V."/>
            <person name="Debuchy R."/>
            <person name="Gladieux P."/>
            <person name="Thoren M.H."/>
            <person name="Johannesson H."/>
        </authorList>
    </citation>
    <scope>NUCLEOTIDE SEQUENCE</scope>
    <source>
        <strain evidence="1">CBS 731.68</strain>
    </source>
</reference>
<proteinExistence type="predicted"/>
<evidence type="ECO:0000313" key="2">
    <source>
        <dbReference type="Proteomes" id="UP001302602"/>
    </source>
</evidence>
<comment type="caution">
    <text evidence="1">The sequence shown here is derived from an EMBL/GenBank/DDBJ whole genome shotgun (WGS) entry which is preliminary data.</text>
</comment>
<gene>
    <name evidence="1" type="ORF">N657DRAFT_441407</name>
</gene>
<reference evidence="1" key="1">
    <citation type="journal article" date="2023" name="Mol. Phylogenet. Evol.">
        <title>Genome-scale phylogeny and comparative genomics of the fungal order Sordariales.</title>
        <authorList>
            <person name="Hensen N."/>
            <person name="Bonometti L."/>
            <person name="Westerberg I."/>
            <person name="Brannstrom I.O."/>
            <person name="Guillou S."/>
            <person name="Cros-Aarteil S."/>
            <person name="Calhoun S."/>
            <person name="Haridas S."/>
            <person name="Kuo A."/>
            <person name="Mondo S."/>
            <person name="Pangilinan J."/>
            <person name="Riley R."/>
            <person name="LaButti K."/>
            <person name="Andreopoulos B."/>
            <person name="Lipzen A."/>
            <person name="Chen C."/>
            <person name="Yan M."/>
            <person name="Daum C."/>
            <person name="Ng V."/>
            <person name="Clum A."/>
            <person name="Steindorff A."/>
            <person name="Ohm R.A."/>
            <person name="Martin F."/>
            <person name="Silar P."/>
            <person name="Natvig D.O."/>
            <person name="Lalanne C."/>
            <person name="Gautier V."/>
            <person name="Ament-Velasquez S.L."/>
            <person name="Kruys A."/>
            <person name="Hutchinson M.I."/>
            <person name="Powell A.J."/>
            <person name="Barry K."/>
            <person name="Miller A.N."/>
            <person name="Grigoriev I.V."/>
            <person name="Debuchy R."/>
            <person name="Gladieux P."/>
            <person name="Hiltunen Thoren M."/>
            <person name="Johannesson H."/>
        </authorList>
    </citation>
    <scope>NUCLEOTIDE SEQUENCE</scope>
    <source>
        <strain evidence="1">CBS 731.68</strain>
    </source>
</reference>
<dbReference type="Proteomes" id="UP001302602">
    <property type="component" value="Unassembled WGS sequence"/>
</dbReference>
<accession>A0AAN6TQ42</accession>
<evidence type="ECO:0000313" key="1">
    <source>
        <dbReference type="EMBL" id="KAK4118096.1"/>
    </source>
</evidence>
<sequence>MVVMLRGGRIRSGIQRCGLQRAGRLRAASLPSKSSVCIILCSLRVSHLSYRQAHDEDKSPARQRAIGAGNDMDGVGYSDTLTNSTMAI</sequence>
<dbReference type="AlphaFoldDB" id="A0AAN6TQ42"/>
<dbReference type="RefSeq" id="XP_062641869.1">
    <property type="nucleotide sequence ID" value="XM_062787387.1"/>
</dbReference>
<organism evidence="1 2">
    <name type="scientific">Parathielavia appendiculata</name>
    <dbReference type="NCBI Taxonomy" id="2587402"/>
    <lineage>
        <taxon>Eukaryota</taxon>
        <taxon>Fungi</taxon>
        <taxon>Dikarya</taxon>
        <taxon>Ascomycota</taxon>
        <taxon>Pezizomycotina</taxon>
        <taxon>Sordariomycetes</taxon>
        <taxon>Sordariomycetidae</taxon>
        <taxon>Sordariales</taxon>
        <taxon>Chaetomiaceae</taxon>
        <taxon>Parathielavia</taxon>
    </lineage>
</organism>
<dbReference type="EMBL" id="MU853285">
    <property type="protein sequence ID" value="KAK4118096.1"/>
    <property type="molecule type" value="Genomic_DNA"/>
</dbReference>
<name>A0AAN6TQ42_9PEZI</name>
<keyword evidence="2" id="KW-1185">Reference proteome</keyword>
<dbReference type="GeneID" id="87824157"/>
<protein>
    <submittedName>
        <fullName evidence="1">Uncharacterized protein</fullName>
    </submittedName>
</protein>